<gene>
    <name evidence="2" type="ORF">JKJ07_17165</name>
</gene>
<dbReference type="PROSITE" id="PS51664">
    <property type="entry name" value="YCAO"/>
    <property type="match status" value="1"/>
</dbReference>
<evidence type="ECO:0000313" key="3">
    <source>
        <dbReference type="Proteomes" id="UP000598996"/>
    </source>
</evidence>
<evidence type="ECO:0000313" key="2">
    <source>
        <dbReference type="EMBL" id="MBL7256029.1"/>
    </source>
</evidence>
<dbReference type="EMBL" id="JAENHO010000004">
    <property type="protein sequence ID" value="MBL7256029.1"/>
    <property type="molecule type" value="Genomic_DNA"/>
</dbReference>
<dbReference type="Proteomes" id="UP000598996">
    <property type="component" value="Unassembled WGS sequence"/>
</dbReference>
<dbReference type="Gene3D" id="3.30.160.660">
    <property type="match status" value="1"/>
</dbReference>
<reference evidence="2 3" key="1">
    <citation type="submission" date="2021-01" db="EMBL/GenBank/DDBJ databases">
        <title>Actinoplanes sp. nov. LDG1-01 isolated from lichen.</title>
        <authorList>
            <person name="Saeng-In P."/>
            <person name="Phongsopitanun W."/>
            <person name="Kanchanasin P."/>
            <person name="Yuki M."/>
            <person name="Kudo T."/>
            <person name="Ohkuma M."/>
            <person name="Tanasupawat S."/>
        </authorList>
    </citation>
    <scope>NUCLEOTIDE SEQUENCE [LARGE SCALE GENOMIC DNA]</scope>
    <source>
        <strain evidence="2 3">LDG1-01</strain>
    </source>
</reference>
<sequence>MTTTIGHLLPGTTRARRPEETWALIAARMTRFGITRVADLTGLDHLGIPVYAAVRPGAATMTTSQGKGITPLLAKVSAVAESIEVAVAERYRPAETLTAPAARLDLPYDLSSLSLARPSTVTGSTTLQWAPAGLVLDGGTTWLPTPLIGLDGIAEQRWAPKRFVSSSNGLASGNTTAEAAVHGLFEVIERHCVARLPLLPQAERRHVDPRSVDDPVCAELIDRLLRAGCWLEIVDVSELPGTSVFVVYLWSDDMPDLYSGSGCHTVPGIALSRALTEAAQSRLTVISGSRDDIELTAYRDRRRVEQPPVTAAGRLRAWPAVTARTSVPPADSFETQLVRLARTVEDHTGYPVLHVDLTPPGEPLAVGKVVAPGLRFDVWQKFQRAVLPRPGTVTS</sequence>
<comment type="caution">
    <text evidence="2">The sequence shown here is derived from an EMBL/GenBank/DDBJ whole genome shotgun (WGS) entry which is preliminary data.</text>
</comment>
<dbReference type="Pfam" id="PF02624">
    <property type="entry name" value="YcaO"/>
    <property type="match status" value="1"/>
</dbReference>
<organism evidence="2 3">
    <name type="scientific">Paractinoplanes lichenicola</name>
    <dbReference type="NCBI Taxonomy" id="2802976"/>
    <lineage>
        <taxon>Bacteria</taxon>
        <taxon>Bacillati</taxon>
        <taxon>Actinomycetota</taxon>
        <taxon>Actinomycetes</taxon>
        <taxon>Micromonosporales</taxon>
        <taxon>Micromonosporaceae</taxon>
        <taxon>Paractinoplanes</taxon>
    </lineage>
</organism>
<proteinExistence type="predicted"/>
<dbReference type="InterPro" id="IPR003776">
    <property type="entry name" value="YcaO-like_dom"/>
</dbReference>
<feature type="domain" description="YcaO" evidence="1">
    <location>
        <begin position="66"/>
        <end position="395"/>
    </location>
</feature>
<dbReference type="NCBIfam" id="TIGR00702">
    <property type="entry name" value="YcaO-type kinase domain"/>
    <property type="match status" value="1"/>
</dbReference>
<dbReference type="PANTHER" id="PTHR37809:SF1">
    <property type="entry name" value="RIBOSOMAL PROTEIN S12 METHYLTHIOTRANSFERASE ACCESSORY FACTOR YCAO"/>
    <property type="match status" value="1"/>
</dbReference>
<evidence type="ECO:0000259" key="1">
    <source>
        <dbReference type="PROSITE" id="PS51664"/>
    </source>
</evidence>
<dbReference type="PANTHER" id="PTHR37809">
    <property type="entry name" value="RIBOSOMAL PROTEIN S12 METHYLTHIOTRANSFERASE ACCESSORY FACTOR YCAO"/>
    <property type="match status" value="1"/>
</dbReference>
<keyword evidence="3" id="KW-1185">Reference proteome</keyword>
<protein>
    <submittedName>
        <fullName evidence="2">YcaO-like family protein</fullName>
    </submittedName>
</protein>
<accession>A0ABS1VMS6</accession>
<name>A0ABS1VMS6_9ACTN</name>
<dbReference type="RefSeq" id="WP_202992545.1">
    <property type="nucleotide sequence ID" value="NZ_JAENHO010000004.1"/>
</dbReference>